<keyword evidence="5" id="KW-1185">Reference proteome</keyword>
<dbReference type="PANTHER" id="PTHR48106">
    <property type="entry name" value="QUINONE OXIDOREDUCTASE PIG3-RELATED"/>
    <property type="match status" value="1"/>
</dbReference>
<dbReference type="CDD" id="cd05276">
    <property type="entry name" value="p53_inducible_oxidoreductase"/>
    <property type="match status" value="1"/>
</dbReference>
<dbReference type="SMART" id="SM00829">
    <property type="entry name" value="PKS_ER"/>
    <property type="match status" value="1"/>
</dbReference>
<reference evidence="4 5" key="1">
    <citation type="submission" date="2018-06" db="EMBL/GenBank/DDBJ databases">
        <title>Echinicola strongylocentroti sp. nov., isolated from a sea urchin Strongylocentrotus intermedius.</title>
        <authorList>
            <person name="Bae S.S."/>
        </authorList>
    </citation>
    <scope>NUCLEOTIDE SEQUENCE [LARGE SCALE GENOMIC DNA]</scope>
    <source>
        <strain evidence="4 5">MEBiC08714</strain>
    </source>
</reference>
<dbReference type="Pfam" id="PF08240">
    <property type="entry name" value="ADH_N"/>
    <property type="match status" value="1"/>
</dbReference>
<dbReference type="Gene3D" id="3.90.180.10">
    <property type="entry name" value="Medium-chain alcohol dehydrogenases, catalytic domain"/>
    <property type="match status" value="1"/>
</dbReference>
<dbReference type="Gene3D" id="3.40.50.720">
    <property type="entry name" value="NAD(P)-binding Rossmann-like Domain"/>
    <property type="match status" value="1"/>
</dbReference>
<dbReference type="AlphaFoldDB" id="A0A2Z4IEY5"/>
<dbReference type="PANTHER" id="PTHR48106:SF8">
    <property type="entry name" value="OS02G0805600 PROTEIN"/>
    <property type="match status" value="1"/>
</dbReference>
<dbReference type="EMBL" id="CP030041">
    <property type="protein sequence ID" value="AWW29329.1"/>
    <property type="molecule type" value="Genomic_DNA"/>
</dbReference>
<feature type="domain" description="Enoyl reductase (ER)" evidence="3">
    <location>
        <begin position="10"/>
        <end position="323"/>
    </location>
</feature>
<keyword evidence="2" id="KW-0560">Oxidoreductase</keyword>
<dbReference type="Proteomes" id="UP000248688">
    <property type="component" value="Chromosome"/>
</dbReference>
<evidence type="ECO:0000259" key="3">
    <source>
        <dbReference type="SMART" id="SM00829"/>
    </source>
</evidence>
<dbReference type="InterPro" id="IPR020843">
    <property type="entry name" value="ER"/>
</dbReference>
<name>A0A2Z4IEY5_9BACT</name>
<gene>
    <name evidence="4" type="ORF">DN752_03765</name>
</gene>
<evidence type="ECO:0000256" key="2">
    <source>
        <dbReference type="ARBA" id="ARBA00023002"/>
    </source>
</evidence>
<evidence type="ECO:0000256" key="1">
    <source>
        <dbReference type="ARBA" id="ARBA00022857"/>
    </source>
</evidence>
<dbReference type="InterPro" id="IPR013149">
    <property type="entry name" value="ADH-like_C"/>
</dbReference>
<dbReference type="InterPro" id="IPR013154">
    <property type="entry name" value="ADH-like_N"/>
</dbReference>
<keyword evidence="1" id="KW-0521">NADP</keyword>
<dbReference type="Pfam" id="PF00107">
    <property type="entry name" value="ADH_zinc_N"/>
    <property type="match status" value="1"/>
</dbReference>
<sequence>MKAIVISEPGGPEVLQIQERNIPKPAAHEVLIKVAAAGINRPDVAQRKGHYPAPADAPADIPGLEVSGTISAKGKDVKTWELGDEVCALVAGGGYAEFVTAPAVQCLPVPEGVSLLEAAALPETFFTVWNNIFDIGQFEEDMTVLVHGGSSGIGVTAIQLVRALGGKVIVTAGSKEKCEYCTDLGANLAINYKEEDFEEAIKSNPAFKKVNIILDMVGGDYTAKNIRLLKPQGKLIMINAMKDRMGEVDLLRIMANRLTLTGSTLRPQSIGYKGNIAKNLQAHAWPFFPEKIKPIIHRIFPLEEAPQAHQLMETSAHIGKILLQIPTKA</sequence>
<dbReference type="InterPro" id="IPR011032">
    <property type="entry name" value="GroES-like_sf"/>
</dbReference>
<evidence type="ECO:0000313" key="4">
    <source>
        <dbReference type="EMBL" id="AWW29329.1"/>
    </source>
</evidence>
<dbReference type="OrthoDB" id="9787435at2"/>
<dbReference type="SUPFAM" id="SSF51735">
    <property type="entry name" value="NAD(P)-binding Rossmann-fold domains"/>
    <property type="match status" value="1"/>
</dbReference>
<accession>A0A2Z4IEY5</accession>
<dbReference type="GO" id="GO:0070402">
    <property type="term" value="F:NADPH binding"/>
    <property type="evidence" value="ECO:0007669"/>
    <property type="project" value="TreeGrafter"/>
</dbReference>
<dbReference type="InterPro" id="IPR014189">
    <property type="entry name" value="Quinone_OxRdtase_PIG3"/>
</dbReference>
<dbReference type="KEGG" id="est:DN752_03765"/>
<dbReference type="NCBIfam" id="TIGR02824">
    <property type="entry name" value="quinone_pig3"/>
    <property type="match status" value="1"/>
</dbReference>
<protein>
    <submittedName>
        <fullName evidence="4">NAD(P)H-quinone oxidoreductase</fullName>
    </submittedName>
</protein>
<dbReference type="GO" id="GO:0016651">
    <property type="term" value="F:oxidoreductase activity, acting on NAD(P)H"/>
    <property type="evidence" value="ECO:0007669"/>
    <property type="project" value="TreeGrafter"/>
</dbReference>
<dbReference type="InterPro" id="IPR036291">
    <property type="entry name" value="NAD(P)-bd_dom_sf"/>
</dbReference>
<proteinExistence type="predicted"/>
<dbReference type="SUPFAM" id="SSF50129">
    <property type="entry name" value="GroES-like"/>
    <property type="match status" value="1"/>
</dbReference>
<organism evidence="4 5">
    <name type="scientific">Echinicola strongylocentroti</name>
    <dbReference type="NCBI Taxonomy" id="1795355"/>
    <lineage>
        <taxon>Bacteria</taxon>
        <taxon>Pseudomonadati</taxon>
        <taxon>Bacteroidota</taxon>
        <taxon>Cytophagia</taxon>
        <taxon>Cytophagales</taxon>
        <taxon>Cyclobacteriaceae</taxon>
        <taxon>Echinicola</taxon>
    </lineage>
</organism>
<dbReference type="RefSeq" id="WP_112782745.1">
    <property type="nucleotide sequence ID" value="NZ_CP030041.1"/>
</dbReference>
<evidence type="ECO:0000313" key="5">
    <source>
        <dbReference type="Proteomes" id="UP000248688"/>
    </source>
</evidence>